<keyword evidence="3" id="KW-1185">Reference proteome</keyword>
<organism evidence="2 3">
    <name type="scientific">Streptomyces sannanensis</name>
    <dbReference type="NCBI Taxonomy" id="285536"/>
    <lineage>
        <taxon>Bacteria</taxon>
        <taxon>Bacillati</taxon>
        <taxon>Actinomycetota</taxon>
        <taxon>Actinomycetes</taxon>
        <taxon>Kitasatosporales</taxon>
        <taxon>Streptomycetaceae</taxon>
        <taxon>Streptomyces</taxon>
    </lineage>
</organism>
<dbReference type="EMBL" id="BAAAYL010000001">
    <property type="protein sequence ID" value="GAA3370963.1"/>
    <property type="molecule type" value="Genomic_DNA"/>
</dbReference>
<gene>
    <name evidence="2" type="ORF">GCM10020367_19710</name>
</gene>
<feature type="region of interest" description="Disordered" evidence="1">
    <location>
        <begin position="1"/>
        <end position="23"/>
    </location>
</feature>
<accession>A0ABP6S8Y2</accession>
<evidence type="ECO:0000313" key="2">
    <source>
        <dbReference type="EMBL" id="GAA3370963.1"/>
    </source>
</evidence>
<dbReference type="Proteomes" id="UP001499990">
    <property type="component" value="Unassembled WGS sequence"/>
</dbReference>
<comment type="caution">
    <text evidence="2">The sequence shown here is derived from an EMBL/GenBank/DDBJ whole genome shotgun (WGS) entry which is preliminary data.</text>
</comment>
<proteinExistence type="predicted"/>
<protein>
    <submittedName>
        <fullName evidence="2">Uncharacterized protein</fullName>
    </submittedName>
</protein>
<reference evidence="3" key="1">
    <citation type="journal article" date="2019" name="Int. J. Syst. Evol. Microbiol.">
        <title>The Global Catalogue of Microorganisms (GCM) 10K type strain sequencing project: providing services to taxonomists for standard genome sequencing and annotation.</title>
        <authorList>
            <consortium name="The Broad Institute Genomics Platform"/>
            <consortium name="The Broad Institute Genome Sequencing Center for Infectious Disease"/>
            <person name="Wu L."/>
            <person name="Ma J."/>
        </authorList>
    </citation>
    <scope>NUCLEOTIDE SEQUENCE [LARGE SCALE GENOMIC DNA]</scope>
    <source>
        <strain evidence="3">JCM 9651</strain>
    </source>
</reference>
<evidence type="ECO:0000256" key="1">
    <source>
        <dbReference type="SAM" id="MobiDB-lite"/>
    </source>
</evidence>
<evidence type="ECO:0000313" key="3">
    <source>
        <dbReference type="Proteomes" id="UP001499990"/>
    </source>
</evidence>
<sequence>MAAPCTATKPTAAVAPDDPVPSAQPAVGDRWLFGLPRSTPALVHRRAQRTGAEIAARAEHRKTRREPRESAYKEYIASVIFLIDWEYYDDEPNQDDELHQLLLSIRKAWSDVALAGPSKIKAPSERLLDACIAFRVAVRERAQNDFRTPRTWASNAKAEIQVQLSLFTDAAQVALDDDESRRRFRG</sequence>
<name>A0ABP6S8Y2_9ACTN</name>